<dbReference type="Pfam" id="PF12833">
    <property type="entry name" value="HTH_18"/>
    <property type="match status" value="1"/>
</dbReference>
<feature type="domain" description="HTH araC/xylS-type" evidence="8">
    <location>
        <begin position="175"/>
        <end position="273"/>
    </location>
</feature>
<dbReference type="Gene3D" id="3.40.50.1980">
    <property type="entry name" value="Nitrogenase molybdenum iron protein domain"/>
    <property type="match status" value="2"/>
</dbReference>
<dbReference type="Gene3D" id="1.10.10.60">
    <property type="entry name" value="Homeodomain-like"/>
    <property type="match status" value="2"/>
</dbReference>
<evidence type="ECO:0000256" key="1">
    <source>
        <dbReference type="ARBA" id="ARBA00004193"/>
    </source>
</evidence>
<evidence type="ECO:0000256" key="3">
    <source>
        <dbReference type="ARBA" id="ARBA00022448"/>
    </source>
</evidence>
<feature type="domain" description="Fe/B12 periplasmic-binding" evidence="9">
    <location>
        <begin position="372"/>
        <end position="624"/>
    </location>
</feature>
<dbReference type="PANTHER" id="PTHR30532:SF26">
    <property type="entry name" value="IRON(3+)-HYDROXAMATE-BINDING PROTEIN FHUD"/>
    <property type="match status" value="1"/>
</dbReference>
<dbReference type="SUPFAM" id="SSF46689">
    <property type="entry name" value="Homeodomain-like"/>
    <property type="match status" value="2"/>
</dbReference>
<dbReference type="GO" id="GO:0043565">
    <property type="term" value="F:sequence-specific DNA binding"/>
    <property type="evidence" value="ECO:0007669"/>
    <property type="project" value="InterPro"/>
</dbReference>
<dbReference type="CDD" id="cd01138">
    <property type="entry name" value="FeuA"/>
    <property type="match status" value="1"/>
</dbReference>
<dbReference type="SUPFAM" id="SSF53807">
    <property type="entry name" value="Helical backbone' metal receptor"/>
    <property type="match status" value="1"/>
</dbReference>
<dbReference type="SUPFAM" id="SSF51182">
    <property type="entry name" value="RmlC-like cupins"/>
    <property type="match status" value="1"/>
</dbReference>
<feature type="coiled-coil region" evidence="7">
    <location>
        <begin position="472"/>
        <end position="499"/>
    </location>
</feature>
<dbReference type="InterPro" id="IPR009057">
    <property type="entry name" value="Homeodomain-like_sf"/>
</dbReference>
<dbReference type="InterPro" id="IPR011051">
    <property type="entry name" value="RmlC_Cupin_sf"/>
</dbReference>
<sequence length="624" mass="71181">MNTNLHLLAWDYASIKVLDVRFEIVGTQQTHRAYQVPANLFLIVIQGRGQVEVNAKTQTVQAYYIAHIPKGSWLKIHAEVPFYYYVLFYRATLPLVMAKEHMQIIKAHKPFQLHYSLIPQNGIALHHNVRQMHEKWQEGHRVSRYYCKGALYNFTYLLLAQGNDQSHSPNVDLCTSVKHYIEQNYQQHLTLTSIADALNYSVAHLSTTFKEKTGYSVIDYVIQTRLSNAERWLRESDAPLKEIAEQIGYKDPYYFSRLFKKHKHCSPLQYRQQYHQHPMDASITSLTSSIVQPSISRYIESDSQYNKEVYIPMVRSTRTSLLATLLICFTLLFSGCTTTNTQTIGKTNEVQTEYVTYKASNGEVEIPKNPKRVVVLANSYAGYLLALGIKPIGMSKFALKNPYFEGKVDGVENIGDEQSLEKITELNPDLIIAFNREGVENLEKIAPTVAITYGEKDYKEQLLAFGDMLNKKEEAEDWIAQWEEKIEQHKSEIQAIVGDRTVSIIGGGEKELMVFGENFGRGGEIVYEGFNLNMPPLIKEEAVDTKQGYAAVSLEVLNDFIGDYIFIDGQDVADYLATSSLWKDLPAVKENKMMILDTDASYFSDPVSLDGQLDEIIAFFRSHQ</sequence>
<dbReference type="SMART" id="SM00342">
    <property type="entry name" value="HTH_ARAC"/>
    <property type="match status" value="1"/>
</dbReference>
<evidence type="ECO:0000256" key="2">
    <source>
        <dbReference type="ARBA" id="ARBA00008814"/>
    </source>
</evidence>
<gene>
    <name evidence="10" type="ORF">GCM10007425_01420</name>
</gene>
<evidence type="ECO:0000259" key="9">
    <source>
        <dbReference type="PROSITE" id="PS50983"/>
    </source>
</evidence>
<reference evidence="10" key="1">
    <citation type="journal article" date="2014" name="Int. J. Syst. Evol. Microbiol.">
        <title>Complete genome sequence of Corynebacterium casei LMG S-19264T (=DSM 44701T), isolated from a smear-ripened cheese.</title>
        <authorList>
            <consortium name="US DOE Joint Genome Institute (JGI-PGF)"/>
            <person name="Walter F."/>
            <person name="Albersmeier A."/>
            <person name="Kalinowski J."/>
            <person name="Ruckert C."/>
        </authorList>
    </citation>
    <scope>NUCLEOTIDE SEQUENCE</scope>
    <source>
        <strain evidence="10">CGMCC 1.15760</strain>
    </source>
</reference>
<keyword evidence="7" id="KW-0175">Coiled coil</keyword>
<evidence type="ECO:0000256" key="7">
    <source>
        <dbReference type="SAM" id="Coils"/>
    </source>
</evidence>
<dbReference type="InterPro" id="IPR051313">
    <property type="entry name" value="Bact_iron-sidero_bind"/>
</dbReference>
<organism evidence="10 11">
    <name type="scientific">Lysinibacillus alkalisoli</name>
    <dbReference type="NCBI Taxonomy" id="1911548"/>
    <lineage>
        <taxon>Bacteria</taxon>
        <taxon>Bacillati</taxon>
        <taxon>Bacillota</taxon>
        <taxon>Bacilli</taxon>
        <taxon>Bacillales</taxon>
        <taxon>Bacillaceae</taxon>
        <taxon>Lysinibacillus</taxon>
    </lineage>
</organism>
<keyword evidence="6" id="KW-0804">Transcription</keyword>
<evidence type="ECO:0000313" key="11">
    <source>
        <dbReference type="Proteomes" id="UP000616608"/>
    </source>
</evidence>
<dbReference type="Pfam" id="PF01497">
    <property type="entry name" value="Peripla_BP_2"/>
    <property type="match status" value="1"/>
</dbReference>
<proteinExistence type="inferred from homology"/>
<comment type="similarity">
    <text evidence="2">Belongs to the bacterial solute-binding protein 8 family.</text>
</comment>
<reference evidence="10" key="2">
    <citation type="submission" date="2020-09" db="EMBL/GenBank/DDBJ databases">
        <authorList>
            <person name="Sun Q."/>
            <person name="Zhou Y."/>
        </authorList>
    </citation>
    <scope>NUCLEOTIDE SEQUENCE</scope>
    <source>
        <strain evidence="10">CGMCC 1.15760</strain>
    </source>
</reference>
<dbReference type="Proteomes" id="UP000616608">
    <property type="component" value="Unassembled WGS sequence"/>
</dbReference>
<dbReference type="GO" id="GO:0005886">
    <property type="term" value="C:plasma membrane"/>
    <property type="evidence" value="ECO:0007669"/>
    <property type="project" value="UniProtKB-SubCell"/>
</dbReference>
<dbReference type="InterPro" id="IPR002491">
    <property type="entry name" value="ABC_transptr_periplasmic_BD"/>
</dbReference>
<accession>A0A917FXF9</accession>
<dbReference type="RefSeq" id="WP_188613094.1">
    <property type="nucleotide sequence ID" value="NZ_BMJT01000001.1"/>
</dbReference>
<keyword evidence="5" id="KW-0805">Transcription regulation</keyword>
<dbReference type="GO" id="GO:1901678">
    <property type="term" value="P:iron coordination entity transport"/>
    <property type="evidence" value="ECO:0007669"/>
    <property type="project" value="UniProtKB-ARBA"/>
</dbReference>
<evidence type="ECO:0000313" key="10">
    <source>
        <dbReference type="EMBL" id="GGG10848.1"/>
    </source>
</evidence>
<comment type="subcellular location">
    <subcellularLocation>
        <location evidence="1">Cell membrane</location>
        <topology evidence="1">Lipid-anchor</topology>
    </subcellularLocation>
</comment>
<evidence type="ECO:0000256" key="6">
    <source>
        <dbReference type="ARBA" id="ARBA00023163"/>
    </source>
</evidence>
<dbReference type="InterPro" id="IPR018060">
    <property type="entry name" value="HTH_AraC"/>
</dbReference>
<name>A0A917FXF9_9BACI</name>
<evidence type="ECO:0008006" key="12">
    <source>
        <dbReference type="Google" id="ProtNLM"/>
    </source>
</evidence>
<protein>
    <recommendedName>
        <fullName evidence="12">Helix-turn-helix domain-containing protein</fullName>
    </recommendedName>
</protein>
<dbReference type="PANTHER" id="PTHR30532">
    <property type="entry name" value="IRON III DICITRATE-BINDING PERIPLASMIC PROTEIN"/>
    <property type="match status" value="1"/>
</dbReference>
<keyword evidence="4" id="KW-0732">Signal</keyword>
<evidence type="ECO:0000256" key="5">
    <source>
        <dbReference type="ARBA" id="ARBA00023015"/>
    </source>
</evidence>
<evidence type="ECO:0000259" key="8">
    <source>
        <dbReference type="PROSITE" id="PS01124"/>
    </source>
</evidence>
<dbReference type="PROSITE" id="PS01124">
    <property type="entry name" value="HTH_ARAC_FAMILY_2"/>
    <property type="match status" value="1"/>
</dbReference>
<dbReference type="EMBL" id="BMJT01000001">
    <property type="protein sequence ID" value="GGG10848.1"/>
    <property type="molecule type" value="Genomic_DNA"/>
</dbReference>
<dbReference type="PROSITE" id="PS50983">
    <property type="entry name" value="FE_B12_PBP"/>
    <property type="match status" value="1"/>
</dbReference>
<evidence type="ECO:0000256" key="4">
    <source>
        <dbReference type="ARBA" id="ARBA00022729"/>
    </source>
</evidence>
<keyword evidence="11" id="KW-1185">Reference proteome</keyword>
<dbReference type="GO" id="GO:0030288">
    <property type="term" value="C:outer membrane-bounded periplasmic space"/>
    <property type="evidence" value="ECO:0007669"/>
    <property type="project" value="TreeGrafter"/>
</dbReference>
<dbReference type="GO" id="GO:0003700">
    <property type="term" value="F:DNA-binding transcription factor activity"/>
    <property type="evidence" value="ECO:0007669"/>
    <property type="project" value="InterPro"/>
</dbReference>
<keyword evidence="3" id="KW-0813">Transport</keyword>
<dbReference type="AlphaFoldDB" id="A0A917FXF9"/>
<comment type="caution">
    <text evidence="10">The sequence shown here is derived from an EMBL/GenBank/DDBJ whole genome shotgun (WGS) entry which is preliminary data.</text>
</comment>